<keyword evidence="10" id="KW-0175">Coiled coil</keyword>
<feature type="transmembrane region" description="Helical" evidence="11">
    <location>
        <begin position="183"/>
        <end position="205"/>
    </location>
</feature>
<keyword evidence="4 11" id="KW-0812">Transmembrane</keyword>
<keyword evidence="6" id="KW-0915">Sodium</keyword>
<keyword evidence="2" id="KW-0813">Transport</keyword>
<reference evidence="13" key="1">
    <citation type="submission" date="2021-02" db="EMBL/GenBank/DDBJ databases">
        <title>FDA dAtabase for Regulatory Grade micrObial Sequences (FDA-ARGOS): Supporting development and validation of Infectious Disease Dx tests.</title>
        <authorList>
            <person name="Sproer C."/>
            <person name="Gronow S."/>
            <person name="Severitt S."/>
            <person name="Schroder I."/>
            <person name="Tallon L."/>
            <person name="Sadzewicz L."/>
            <person name="Zhao X."/>
            <person name="Boylan J."/>
            <person name="Ott S."/>
            <person name="Bowen H."/>
            <person name="Vavikolanu K."/>
            <person name="Mehta A."/>
            <person name="Aluvathingal J."/>
            <person name="Nadendla S."/>
            <person name="Lowell S."/>
            <person name="Myers T."/>
            <person name="Yan Y."/>
            <person name="Sichtig H."/>
        </authorList>
    </citation>
    <scope>NUCLEOTIDE SEQUENCE</scope>
    <source>
        <strain evidence="13">FDAARGOS_1191</strain>
    </source>
</reference>
<evidence type="ECO:0000256" key="6">
    <source>
        <dbReference type="ARBA" id="ARBA00023053"/>
    </source>
</evidence>
<sequence length="673" mass="73079">MQALEMILALFTIILVSSVLDQVMTRLSLPLVQIAMGIVGALIIGEPFKLTFDSELFLVLFIGPLLYDESQHVVKRALMKNAGAILSLAIGLVVASVFVVGFTLQWIVPTIPLAAGLALGAALGPTDGVAVSALSKSTKLSGRQQALLSGESLINDASGIVSFQFAVGLAVTGIFSIKDAATTFAVSFGGGLLFGIAMGIVVVLIQRAVRGIGMESTVFHVTFEILTPLFINLLAEKLGFSGILAVVAAGLFIALIPTRSTVYAARVSLVSQGVWEVMSFVLNGIVFVFLGSRLPSIFTHSWEATTKPLSLLTAVFVLTAMITLLRFVWIVVLDLNARRRTPGSVPASLTDLIVASLATTLGGPKGAVTLSIALTLPHSLVGIDGLHIRDELLFLASGIILCTLLLANFILPVLAPAEGTGDNERDTEVRVKVKERLISAISEELGPKHPHAVSFLIARYNREIAELTMGEELEEAVGEQRADLLVQQLDYLDNLCAEGELTEAIYTPMKQANERMLRALKERQKRHGRRKRVLLRLARGFRDRFSKRGVEKRQAVPTDIRAARQEMARFSLAYLSHLDPNTDAAQNAIHYLIAENQRFLLLADQLQARREEGSSRVMSLAEEQDLLEVEALRLELGCIQELREAGEITTAEAATLRDEVYLLQMNLSDYGAH</sequence>
<evidence type="ECO:0000256" key="10">
    <source>
        <dbReference type="SAM" id="Coils"/>
    </source>
</evidence>
<evidence type="ECO:0000256" key="8">
    <source>
        <dbReference type="ARBA" id="ARBA00023136"/>
    </source>
</evidence>
<dbReference type="GO" id="GO:0015386">
    <property type="term" value="F:potassium:proton antiporter activity"/>
    <property type="evidence" value="ECO:0007669"/>
    <property type="project" value="TreeGrafter"/>
</dbReference>
<dbReference type="PANTHER" id="PTHR10110:SF86">
    <property type="entry name" value="SODIUM_HYDROGEN EXCHANGER 7"/>
    <property type="match status" value="1"/>
</dbReference>
<dbReference type="EMBL" id="CP069534">
    <property type="protein sequence ID" value="QRP69531.1"/>
    <property type="molecule type" value="Genomic_DNA"/>
</dbReference>
<dbReference type="InterPro" id="IPR018422">
    <property type="entry name" value="Cation/H_exchanger_CPA1"/>
</dbReference>
<evidence type="ECO:0000256" key="11">
    <source>
        <dbReference type="SAM" id="Phobius"/>
    </source>
</evidence>
<evidence type="ECO:0000256" key="5">
    <source>
        <dbReference type="ARBA" id="ARBA00022989"/>
    </source>
</evidence>
<evidence type="ECO:0000256" key="1">
    <source>
        <dbReference type="ARBA" id="ARBA00004651"/>
    </source>
</evidence>
<keyword evidence="5 11" id="KW-1133">Transmembrane helix</keyword>
<feature type="domain" description="Cation/H+ exchanger transmembrane" evidence="12">
    <location>
        <begin position="13"/>
        <end position="413"/>
    </location>
</feature>
<evidence type="ECO:0000256" key="3">
    <source>
        <dbReference type="ARBA" id="ARBA00022475"/>
    </source>
</evidence>
<dbReference type="Proteomes" id="UP000617681">
    <property type="component" value="Chromosome"/>
</dbReference>
<feature type="transmembrane region" description="Helical" evidence="11">
    <location>
        <begin position="154"/>
        <end position="177"/>
    </location>
</feature>
<evidence type="ECO:0000256" key="7">
    <source>
        <dbReference type="ARBA" id="ARBA00023065"/>
    </source>
</evidence>
<keyword evidence="7" id="KW-0406">Ion transport</keyword>
<keyword evidence="3" id="KW-1003">Cell membrane</keyword>
<feature type="transmembrane region" description="Helical" evidence="11">
    <location>
        <begin position="311"/>
        <end position="332"/>
    </location>
</feature>
<dbReference type="Pfam" id="PF00999">
    <property type="entry name" value="Na_H_Exchanger"/>
    <property type="match status" value="1"/>
</dbReference>
<dbReference type="GO" id="GO:0098719">
    <property type="term" value="P:sodium ion import across plasma membrane"/>
    <property type="evidence" value="ECO:0007669"/>
    <property type="project" value="TreeGrafter"/>
</dbReference>
<accession>A0AAX1L529</accession>
<organism evidence="13 14">
    <name type="scientific">Corynebacterium glucuronolyticum</name>
    <dbReference type="NCBI Taxonomy" id="39791"/>
    <lineage>
        <taxon>Bacteria</taxon>
        <taxon>Bacillati</taxon>
        <taxon>Actinomycetota</taxon>
        <taxon>Actinomycetes</taxon>
        <taxon>Mycobacteriales</taxon>
        <taxon>Corynebacteriaceae</taxon>
        <taxon>Corynebacterium</taxon>
    </lineage>
</organism>
<dbReference type="GO" id="GO:0051453">
    <property type="term" value="P:regulation of intracellular pH"/>
    <property type="evidence" value="ECO:0007669"/>
    <property type="project" value="TreeGrafter"/>
</dbReference>
<protein>
    <submittedName>
        <fullName evidence="13">Sodium:proton antiporter</fullName>
    </submittedName>
</protein>
<evidence type="ECO:0000256" key="4">
    <source>
        <dbReference type="ARBA" id="ARBA00022692"/>
    </source>
</evidence>
<dbReference type="Gene3D" id="6.10.140.1330">
    <property type="match status" value="1"/>
</dbReference>
<name>A0AAX1L529_9CORY</name>
<keyword evidence="8 11" id="KW-0472">Membrane</keyword>
<dbReference type="AlphaFoldDB" id="A0AAX1L529"/>
<evidence type="ECO:0000256" key="2">
    <source>
        <dbReference type="ARBA" id="ARBA00022448"/>
    </source>
</evidence>
<evidence type="ECO:0000313" key="13">
    <source>
        <dbReference type="EMBL" id="QRP69531.1"/>
    </source>
</evidence>
<proteinExistence type="predicted"/>
<feature type="coiled-coil region" evidence="10">
    <location>
        <begin position="603"/>
        <end position="659"/>
    </location>
</feature>
<keyword evidence="9" id="KW-0739">Sodium transport</keyword>
<dbReference type="InterPro" id="IPR006153">
    <property type="entry name" value="Cation/H_exchanger_TM"/>
</dbReference>
<feature type="transmembrane region" description="Helical" evidence="11">
    <location>
        <begin position="392"/>
        <end position="415"/>
    </location>
</feature>
<evidence type="ECO:0000259" key="12">
    <source>
        <dbReference type="Pfam" id="PF00999"/>
    </source>
</evidence>
<dbReference type="GO" id="GO:0005886">
    <property type="term" value="C:plasma membrane"/>
    <property type="evidence" value="ECO:0007669"/>
    <property type="project" value="UniProtKB-SubCell"/>
</dbReference>
<feature type="transmembrane region" description="Helical" evidence="11">
    <location>
        <begin position="269"/>
        <end position="291"/>
    </location>
</feature>
<feature type="transmembrane region" description="Helical" evidence="11">
    <location>
        <begin position="240"/>
        <end position="257"/>
    </location>
</feature>
<dbReference type="PANTHER" id="PTHR10110">
    <property type="entry name" value="SODIUM/HYDROGEN EXCHANGER"/>
    <property type="match status" value="1"/>
</dbReference>
<evidence type="ECO:0000313" key="14">
    <source>
        <dbReference type="Proteomes" id="UP000617681"/>
    </source>
</evidence>
<comment type="subcellular location">
    <subcellularLocation>
        <location evidence="1">Cell membrane</location>
        <topology evidence="1">Multi-pass membrane protein</topology>
    </subcellularLocation>
</comment>
<gene>
    <name evidence="13" type="ORF">I6J21_06695</name>
</gene>
<dbReference type="RefSeq" id="WP_005390009.1">
    <property type="nucleotide sequence ID" value="NZ_CP068162.1"/>
</dbReference>
<dbReference type="GO" id="GO:0015385">
    <property type="term" value="F:sodium:proton antiporter activity"/>
    <property type="evidence" value="ECO:0007669"/>
    <property type="project" value="InterPro"/>
</dbReference>
<feature type="transmembrane region" description="Helical" evidence="11">
    <location>
        <begin position="31"/>
        <end position="48"/>
    </location>
</feature>
<feature type="transmembrane region" description="Helical" evidence="11">
    <location>
        <begin position="85"/>
        <end position="107"/>
    </location>
</feature>
<evidence type="ECO:0000256" key="9">
    <source>
        <dbReference type="ARBA" id="ARBA00023201"/>
    </source>
</evidence>